<name>A0A9W6F038_9CHLO</name>
<feature type="transmembrane region" description="Helical" evidence="11">
    <location>
        <begin position="501"/>
        <end position="523"/>
    </location>
</feature>
<dbReference type="PANTHER" id="PTHR21266:SF32">
    <property type="entry name" value="CHOLESTEROL 7-DESATURASE NVD"/>
    <property type="match status" value="1"/>
</dbReference>
<dbReference type="EMBL" id="BRXU01000004">
    <property type="protein sequence ID" value="GLC51284.1"/>
    <property type="molecule type" value="Genomic_DNA"/>
</dbReference>
<dbReference type="GO" id="GO:0051537">
    <property type="term" value="F:2 iron, 2 sulfur cluster binding"/>
    <property type="evidence" value="ECO:0007669"/>
    <property type="project" value="UniProtKB-KW"/>
</dbReference>
<keyword evidence="6" id="KW-0560">Oxidoreductase</keyword>
<feature type="compositionally biased region" description="Polar residues" evidence="10">
    <location>
        <begin position="1"/>
        <end position="11"/>
    </location>
</feature>
<evidence type="ECO:0000313" key="13">
    <source>
        <dbReference type="EMBL" id="GLC51284.1"/>
    </source>
</evidence>
<evidence type="ECO:0000256" key="3">
    <source>
        <dbReference type="ARBA" id="ARBA00022714"/>
    </source>
</evidence>
<evidence type="ECO:0000256" key="9">
    <source>
        <dbReference type="ARBA" id="ARBA00023136"/>
    </source>
</evidence>
<evidence type="ECO:0000256" key="5">
    <source>
        <dbReference type="ARBA" id="ARBA00022989"/>
    </source>
</evidence>
<dbReference type="Pfam" id="PF00355">
    <property type="entry name" value="Rieske"/>
    <property type="match status" value="1"/>
</dbReference>
<dbReference type="SUPFAM" id="SSF50022">
    <property type="entry name" value="ISP domain"/>
    <property type="match status" value="1"/>
</dbReference>
<dbReference type="PROSITE" id="PS51296">
    <property type="entry name" value="RIESKE"/>
    <property type="match status" value="1"/>
</dbReference>
<evidence type="ECO:0000256" key="8">
    <source>
        <dbReference type="ARBA" id="ARBA00023014"/>
    </source>
</evidence>
<comment type="caution">
    <text evidence="13">The sequence shown here is derived from an EMBL/GenBank/DDBJ whole genome shotgun (WGS) entry which is preliminary data.</text>
</comment>
<dbReference type="PANTHER" id="PTHR21266">
    <property type="entry name" value="IRON-SULFUR DOMAIN CONTAINING PROTEIN"/>
    <property type="match status" value="1"/>
</dbReference>
<keyword evidence="3" id="KW-0001">2Fe-2S</keyword>
<feature type="domain" description="Rieske" evidence="12">
    <location>
        <begin position="52"/>
        <end position="164"/>
    </location>
</feature>
<evidence type="ECO:0000259" key="12">
    <source>
        <dbReference type="PROSITE" id="PS51296"/>
    </source>
</evidence>
<dbReference type="GO" id="GO:0046872">
    <property type="term" value="F:metal ion binding"/>
    <property type="evidence" value="ECO:0007669"/>
    <property type="project" value="UniProtKB-KW"/>
</dbReference>
<keyword evidence="5 11" id="KW-1133">Transmembrane helix</keyword>
<evidence type="ECO:0000256" key="6">
    <source>
        <dbReference type="ARBA" id="ARBA00023002"/>
    </source>
</evidence>
<organism evidence="13 14">
    <name type="scientific">Pleodorina starrii</name>
    <dbReference type="NCBI Taxonomy" id="330485"/>
    <lineage>
        <taxon>Eukaryota</taxon>
        <taxon>Viridiplantae</taxon>
        <taxon>Chlorophyta</taxon>
        <taxon>core chlorophytes</taxon>
        <taxon>Chlorophyceae</taxon>
        <taxon>CS clade</taxon>
        <taxon>Chlamydomonadales</taxon>
        <taxon>Volvocaceae</taxon>
        <taxon>Pleodorina</taxon>
    </lineage>
</organism>
<evidence type="ECO:0000256" key="7">
    <source>
        <dbReference type="ARBA" id="ARBA00023004"/>
    </source>
</evidence>
<dbReference type="InterPro" id="IPR017941">
    <property type="entry name" value="Rieske_2Fe-2S"/>
</dbReference>
<gene>
    <name evidence="13" type="primary">PLEST004580</name>
    <name evidence="13" type="ORF">PLESTB_000485900</name>
</gene>
<keyword evidence="14" id="KW-1185">Reference proteome</keyword>
<dbReference type="AlphaFoldDB" id="A0A9W6F038"/>
<feature type="compositionally biased region" description="Pro residues" evidence="10">
    <location>
        <begin position="32"/>
        <end position="44"/>
    </location>
</feature>
<keyword evidence="9 11" id="KW-0472">Membrane</keyword>
<keyword evidence="8" id="KW-0411">Iron-sulfur</keyword>
<dbReference type="GO" id="GO:0016491">
    <property type="term" value="F:oxidoreductase activity"/>
    <property type="evidence" value="ECO:0007669"/>
    <property type="project" value="UniProtKB-KW"/>
</dbReference>
<dbReference type="InterPro" id="IPR050584">
    <property type="entry name" value="Cholesterol_7-desaturase"/>
</dbReference>
<comment type="subcellular location">
    <subcellularLocation>
        <location evidence="1">Membrane</location>
    </subcellularLocation>
</comment>
<evidence type="ECO:0000256" key="11">
    <source>
        <dbReference type="SAM" id="Phobius"/>
    </source>
</evidence>
<reference evidence="13 14" key="1">
    <citation type="journal article" date="2023" name="Commun. Biol.">
        <title>Reorganization of the ancestral sex-determining regions during the evolution of trioecy in Pleodorina starrii.</title>
        <authorList>
            <person name="Takahashi K."/>
            <person name="Suzuki S."/>
            <person name="Kawai-Toyooka H."/>
            <person name="Yamamoto K."/>
            <person name="Hamaji T."/>
            <person name="Ootsuki R."/>
            <person name="Yamaguchi H."/>
            <person name="Kawachi M."/>
            <person name="Higashiyama T."/>
            <person name="Nozaki H."/>
        </authorList>
    </citation>
    <scope>NUCLEOTIDE SEQUENCE [LARGE SCALE GENOMIC DNA]</scope>
    <source>
        <strain evidence="13 14">NIES-4479</strain>
    </source>
</reference>
<feature type="transmembrane region" description="Helical" evidence="11">
    <location>
        <begin position="535"/>
        <end position="556"/>
    </location>
</feature>
<feature type="region of interest" description="Disordered" evidence="10">
    <location>
        <begin position="1"/>
        <end position="45"/>
    </location>
</feature>
<dbReference type="Proteomes" id="UP001165080">
    <property type="component" value="Unassembled WGS sequence"/>
</dbReference>
<evidence type="ECO:0000313" key="14">
    <source>
        <dbReference type="Proteomes" id="UP001165080"/>
    </source>
</evidence>
<proteinExistence type="predicted"/>
<dbReference type="OrthoDB" id="544240at2759"/>
<sequence>MTSGTQANSGSPGKPAADASAPHSIASAPGPDQQPQPQPQPPPAYIWERNWVPVCPLSSLDPSSPTPVVLLGQPLVVWRHSVRGWVVIRDVCPHRLAPLSEGRLEAGGTRLACSYHGWEFSEEGQCKKNPQLASDLRASATACASKRSCVTSFPTLELDGILFAWLDASEEGLQAARTAPKPELTDERAVSYFNWFMNEMPADYPFWLEQSMDPTHANFLHEGVLFLRGAKAVSMEGQPHSPVDLLRGFTWQHGAYQASQTDMRAFREFQPPFVTRVCYHLASGGLTFFWVMSVPVRPGVARVYFKAGFGWAKSQPPLTPTPAPTGGSSGTDSSPRAAVTAAAAAGGPQRAAEGGSPGRRPEAEAGGGGGSSAQGSGALRGLTRLLGLVPHWLFSAQLIADQDAVMIHRQEVLMRRGGFTARDYNLNSKADGGVAAVNVWLRRAGYPDSLWGGKPVVQSGPTYSSWPAQELSLEQILSRQERHVRHCTVCQRGLRQVTAMCTALTAAAGLAAAAAAALAVMAAVNPEAVERVGGWRAVAGAAAVAMALAASAATGWSIREERFISGAAQWHRMGGFASK</sequence>
<keyword evidence="2 11" id="KW-0812">Transmembrane</keyword>
<dbReference type="SUPFAM" id="SSF55961">
    <property type="entry name" value="Bet v1-like"/>
    <property type="match status" value="1"/>
</dbReference>
<evidence type="ECO:0000256" key="4">
    <source>
        <dbReference type="ARBA" id="ARBA00022723"/>
    </source>
</evidence>
<keyword evidence="4" id="KW-0479">Metal-binding</keyword>
<evidence type="ECO:0000256" key="2">
    <source>
        <dbReference type="ARBA" id="ARBA00022692"/>
    </source>
</evidence>
<feature type="compositionally biased region" description="Low complexity" evidence="10">
    <location>
        <begin position="324"/>
        <end position="354"/>
    </location>
</feature>
<dbReference type="Gene3D" id="2.102.10.10">
    <property type="entry name" value="Rieske [2Fe-2S] iron-sulphur domain"/>
    <property type="match status" value="1"/>
</dbReference>
<dbReference type="GO" id="GO:0005737">
    <property type="term" value="C:cytoplasm"/>
    <property type="evidence" value="ECO:0007669"/>
    <property type="project" value="TreeGrafter"/>
</dbReference>
<dbReference type="InterPro" id="IPR036922">
    <property type="entry name" value="Rieske_2Fe-2S_sf"/>
</dbReference>
<accession>A0A9W6F038</accession>
<evidence type="ECO:0000256" key="10">
    <source>
        <dbReference type="SAM" id="MobiDB-lite"/>
    </source>
</evidence>
<dbReference type="GO" id="GO:0016020">
    <property type="term" value="C:membrane"/>
    <property type="evidence" value="ECO:0007669"/>
    <property type="project" value="UniProtKB-SubCell"/>
</dbReference>
<keyword evidence="7" id="KW-0408">Iron</keyword>
<evidence type="ECO:0000256" key="1">
    <source>
        <dbReference type="ARBA" id="ARBA00004370"/>
    </source>
</evidence>
<protein>
    <recommendedName>
        <fullName evidence="12">Rieske domain-containing protein</fullName>
    </recommendedName>
</protein>
<feature type="region of interest" description="Disordered" evidence="10">
    <location>
        <begin position="315"/>
        <end position="375"/>
    </location>
</feature>